<name>A0AAV9ISM1_CYACA</name>
<feature type="region of interest" description="Disordered" evidence="3">
    <location>
        <begin position="124"/>
        <end position="147"/>
    </location>
</feature>
<keyword evidence="2" id="KW-0131">Cell cycle</keyword>
<evidence type="ECO:0000256" key="1">
    <source>
        <dbReference type="ARBA" id="ARBA00008356"/>
    </source>
</evidence>
<proteinExistence type="inferred from homology"/>
<evidence type="ECO:0000313" key="6">
    <source>
        <dbReference type="Proteomes" id="UP001301350"/>
    </source>
</evidence>
<feature type="domain" description="DNA replication factor Cdt1 C-terminal" evidence="4">
    <location>
        <begin position="150"/>
        <end position="252"/>
    </location>
</feature>
<feature type="compositionally biased region" description="Basic and acidic residues" evidence="3">
    <location>
        <begin position="65"/>
        <end position="75"/>
    </location>
</feature>
<evidence type="ECO:0000256" key="2">
    <source>
        <dbReference type="ARBA" id="ARBA00023306"/>
    </source>
</evidence>
<dbReference type="EMBL" id="JANCYW010000004">
    <property type="protein sequence ID" value="KAK4535239.1"/>
    <property type="molecule type" value="Genomic_DNA"/>
</dbReference>
<sequence>MARLAALTVLLPEALRLQRFGTAVEDFTVELLDPECSDADRHHASINRSMGIVKRRALLRQRLRERNGREIDTRDAGVPPPPLSPTQPSAATTLSSVTRSTEASSRPTLTALLGDDTALSAMTAEAGPTHSDTTASAKRKRASPFLPPQLLQKVRRREVQRERILATEAHDQQQLALARLIRTADLVHEWCRAPPSGSLANSGGASGGRGCIPVGELVSLIQRHHPAGPLSQADAHEQLQLLARCASGWCHLERGTHTGMTLFRLERHGPRFGQVRAALLAIKSLPME</sequence>
<dbReference type="Pfam" id="PF16679">
    <property type="entry name" value="CDT1_C"/>
    <property type="match status" value="1"/>
</dbReference>
<keyword evidence="6" id="KW-1185">Reference proteome</keyword>
<dbReference type="Gene3D" id="1.10.10.1420">
    <property type="entry name" value="DNA replication factor Cdt1, C-terminal WH domain"/>
    <property type="match status" value="1"/>
</dbReference>
<protein>
    <recommendedName>
        <fullName evidence="4">DNA replication factor Cdt1 C-terminal domain-containing protein</fullName>
    </recommendedName>
</protein>
<comment type="caution">
    <text evidence="5">The sequence shown here is derived from an EMBL/GenBank/DDBJ whole genome shotgun (WGS) entry which is preliminary data.</text>
</comment>
<feature type="region of interest" description="Disordered" evidence="3">
    <location>
        <begin position="65"/>
        <end position="109"/>
    </location>
</feature>
<evidence type="ECO:0000313" key="5">
    <source>
        <dbReference type="EMBL" id="KAK4535239.1"/>
    </source>
</evidence>
<organism evidence="5 6">
    <name type="scientific">Cyanidium caldarium</name>
    <name type="common">Red alga</name>
    <dbReference type="NCBI Taxonomy" id="2771"/>
    <lineage>
        <taxon>Eukaryota</taxon>
        <taxon>Rhodophyta</taxon>
        <taxon>Bangiophyceae</taxon>
        <taxon>Cyanidiales</taxon>
        <taxon>Cyanidiaceae</taxon>
        <taxon>Cyanidium</taxon>
    </lineage>
</organism>
<dbReference type="InterPro" id="IPR032054">
    <property type="entry name" value="Cdt1_C"/>
</dbReference>
<dbReference type="InterPro" id="IPR038090">
    <property type="entry name" value="Cdt1_C_WH_dom_sf"/>
</dbReference>
<dbReference type="Proteomes" id="UP001301350">
    <property type="component" value="Unassembled WGS sequence"/>
</dbReference>
<evidence type="ECO:0000256" key="3">
    <source>
        <dbReference type="SAM" id="MobiDB-lite"/>
    </source>
</evidence>
<gene>
    <name evidence="5" type="ORF">CDCA_CDCA04G1264</name>
</gene>
<dbReference type="AlphaFoldDB" id="A0AAV9ISM1"/>
<accession>A0AAV9ISM1</accession>
<feature type="compositionally biased region" description="Polar residues" evidence="3">
    <location>
        <begin position="94"/>
        <end position="107"/>
    </location>
</feature>
<evidence type="ECO:0000259" key="4">
    <source>
        <dbReference type="Pfam" id="PF16679"/>
    </source>
</evidence>
<comment type="similarity">
    <text evidence="1">Belongs to the Cdt1 family.</text>
</comment>
<reference evidence="5 6" key="1">
    <citation type="submission" date="2022-07" db="EMBL/GenBank/DDBJ databases">
        <title>Genome-wide signatures of adaptation to extreme environments.</title>
        <authorList>
            <person name="Cho C.H."/>
            <person name="Yoon H.S."/>
        </authorList>
    </citation>
    <scope>NUCLEOTIDE SEQUENCE [LARGE SCALE GENOMIC DNA]</scope>
    <source>
        <strain evidence="5 6">DBV 063 E5</strain>
    </source>
</reference>